<feature type="region of interest" description="Disordered" evidence="2">
    <location>
        <begin position="285"/>
        <end position="306"/>
    </location>
</feature>
<dbReference type="Proteomes" id="UP001152888">
    <property type="component" value="Unassembled WGS sequence"/>
</dbReference>
<keyword evidence="1" id="KW-0175">Coiled coil</keyword>
<feature type="region of interest" description="Disordered" evidence="2">
    <location>
        <begin position="325"/>
        <end position="375"/>
    </location>
</feature>
<keyword evidence="4" id="KW-1185">Reference proteome</keyword>
<gene>
    <name evidence="3" type="ORF">ACAOBT_LOCUS1432</name>
</gene>
<evidence type="ECO:0000256" key="1">
    <source>
        <dbReference type="SAM" id="Coils"/>
    </source>
</evidence>
<name>A0A9P0NU38_ACAOB</name>
<sequence length="476" mass="53274">MMCYLTTFCTQFHITVYFAEKMLSNHLALPSTSYSDQQSNSELEFLRATNRELSETLASARQDLAIAHENTNCLKTKYLNLHVKYSRLENLVKANLSEFSNFLSEPRPQHEQTRRNSRNHSLGPLKPHSQKTIKTQLVFPTVNGHVIQVPRITLNRFDDMEWDSNRSPSGSNTSLAPSVPEAQNNFSDGDTDEGSGNTDAEAYISGLISAQENITDGPNAPIPDNMENMRIVLERLPANLSLGHVTEQLSNSDINESSESSPPNAARDRVSQPTNTLLLEMVDTTTETDQSASGSHLNSTVRGSREFSSISQLTAIRMLGLELSSSVPKSPASTIRRRPKSGRKSSPTTASTQQKRRRKRQLNSKTSSPTIRRKRSDDKIVMVLLDRKQMSKLLMLRNPVVRLRRMFDNKTESKSLRKQSADTSNGVDSRTTLSSEFGSQTKGLRKKTRNNANDVVSEDFIKRNLSVKVTKLTSLE</sequence>
<proteinExistence type="predicted"/>
<dbReference type="OrthoDB" id="6771441at2759"/>
<evidence type="ECO:0000313" key="3">
    <source>
        <dbReference type="EMBL" id="CAH1956165.1"/>
    </source>
</evidence>
<feature type="region of interest" description="Disordered" evidence="2">
    <location>
        <begin position="410"/>
        <end position="450"/>
    </location>
</feature>
<feature type="compositionally biased region" description="Polar residues" evidence="2">
    <location>
        <begin position="421"/>
        <end position="442"/>
    </location>
</feature>
<feature type="coiled-coil region" evidence="1">
    <location>
        <begin position="43"/>
        <end position="70"/>
    </location>
</feature>
<evidence type="ECO:0000313" key="4">
    <source>
        <dbReference type="Proteomes" id="UP001152888"/>
    </source>
</evidence>
<feature type="region of interest" description="Disordered" evidence="2">
    <location>
        <begin position="163"/>
        <end position="199"/>
    </location>
</feature>
<reference evidence="3" key="1">
    <citation type="submission" date="2022-03" db="EMBL/GenBank/DDBJ databases">
        <authorList>
            <person name="Sayadi A."/>
        </authorList>
    </citation>
    <scope>NUCLEOTIDE SEQUENCE</scope>
</reference>
<feature type="region of interest" description="Disordered" evidence="2">
    <location>
        <begin position="103"/>
        <end position="130"/>
    </location>
</feature>
<dbReference type="EMBL" id="CAKOFQ010006664">
    <property type="protein sequence ID" value="CAH1956165.1"/>
    <property type="molecule type" value="Genomic_DNA"/>
</dbReference>
<feature type="compositionally biased region" description="Polar residues" evidence="2">
    <location>
        <begin position="165"/>
        <end position="198"/>
    </location>
</feature>
<organism evidence="3 4">
    <name type="scientific">Acanthoscelides obtectus</name>
    <name type="common">Bean weevil</name>
    <name type="synonym">Bruchus obtectus</name>
    <dbReference type="NCBI Taxonomy" id="200917"/>
    <lineage>
        <taxon>Eukaryota</taxon>
        <taxon>Metazoa</taxon>
        <taxon>Ecdysozoa</taxon>
        <taxon>Arthropoda</taxon>
        <taxon>Hexapoda</taxon>
        <taxon>Insecta</taxon>
        <taxon>Pterygota</taxon>
        <taxon>Neoptera</taxon>
        <taxon>Endopterygota</taxon>
        <taxon>Coleoptera</taxon>
        <taxon>Polyphaga</taxon>
        <taxon>Cucujiformia</taxon>
        <taxon>Chrysomeloidea</taxon>
        <taxon>Chrysomelidae</taxon>
        <taxon>Bruchinae</taxon>
        <taxon>Bruchini</taxon>
        <taxon>Acanthoscelides</taxon>
    </lineage>
</organism>
<accession>A0A9P0NU38</accession>
<feature type="region of interest" description="Disordered" evidence="2">
    <location>
        <begin position="247"/>
        <end position="272"/>
    </location>
</feature>
<dbReference type="AlphaFoldDB" id="A0A9P0NU38"/>
<protein>
    <submittedName>
        <fullName evidence="3">Uncharacterized protein</fullName>
    </submittedName>
</protein>
<feature type="compositionally biased region" description="Low complexity" evidence="2">
    <location>
        <begin position="250"/>
        <end position="264"/>
    </location>
</feature>
<evidence type="ECO:0000256" key="2">
    <source>
        <dbReference type="SAM" id="MobiDB-lite"/>
    </source>
</evidence>
<comment type="caution">
    <text evidence="3">The sequence shown here is derived from an EMBL/GenBank/DDBJ whole genome shotgun (WGS) entry which is preliminary data.</text>
</comment>